<keyword evidence="1" id="KW-0408">Iron</keyword>
<dbReference type="Proteomes" id="UP001065549">
    <property type="component" value="Unassembled WGS sequence"/>
</dbReference>
<feature type="domain" description="Ferrous iron transporter FeoA-like" evidence="2">
    <location>
        <begin position="1"/>
        <end position="72"/>
    </location>
</feature>
<organism evidence="3 4">
    <name type="scientific">Hominibacterium faecale</name>
    <dbReference type="NCBI Taxonomy" id="2839743"/>
    <lineage>
        <taxon>Bacteria</taxon>
        <taxon>Bacillati</taxon>
        <taxon>Bacillota</taxon>
        <taxon>Clostridia</taxon>
        <taxon>Peptostreptococcales</taxon>
        <taxon>Anaerovoracaceae</taxon>
        <taxon>Hominibacterium</taxon>
    </lineage>
</organism>
<dbReference type="SMART" id="SM00899">
    <property type="entry name" value="FeoA"/>
    <property type="match status" value="1"/>
</dbReference>
<evidence type="ECO:0000313" key="3">
    <source>
        <dbReference type="EMBL" id="MCU7378286.1"/>
    </source>
</evidence>
<evidence type="ECO:0000313" key="4">
    <source>
        <dbReference type="Proteomes" id="UP001065549"/>
    </source>
</evidence>
<dbReference type="SUPFAM" id="SSF50037">
    <property type="entry name" value="C-terminal domain of transcriptional repressors"/>
    <property type="match status" value="1"/>
</dbReference>
<dbReference type="AlphaFoldDB" id="A0A9J6QVQ2"/>
<proteinExistence type="predicted"/>
<dbReference type="RefSeq" id="WP_148395903.1">
    <property type="nucleotide sequence ID" value="NZ_JAOSHN010000003.1"/>
</dbReference>
<dbReference type="Gene3D" id="2.30.30.90">
    <property type="match status" value="1"/>
</dbReference>
<dbReference type="Pfam" id="PF04023">
    <property type="entry name" value="FeoA"/>
    <property type="match status" value="1"/>
</dbReference>
<dbReference type="EMBL" id="JAOSHN010000003">
    <property type="protein sequence ID" value="MCU7378286.1"/>
    <property type="molecule type" value="Genomic_DNA"/>
</dbReference>
<evidence type="ECO:0000256" key="1">
    <source>
        <dbReference type="ARBA" id="ARBA00023004"/>
    </source>
</evidence>
<dbReference type="InterPro" id="IPR008988">
    <property type="entry name" value="Transcriptional_repressor_C"/>
</dbReference>
<sequence>MTLDKGSIGKIYVIEETALPAQLEKRMEALGMIKGTRVQLIHKKRRGTMVMMLRGTRFAVGHGVTSRIKVREV</sequence>
<accession>A0A9J6QVQ2</accession>
<reference evidence="3" key="1">
    <citation type="submission" date="2022-09" db="EMBL/GenBank/DDBJ databases">
        <title>Culturomic study of gut microbiota in children with autism spectrum disorder.</title>
        <authorList>
            <person name="Efimov B.A."/>
            <person name="Chaplin A.V."/>
            <person name="Sokolova S.R."/>
            <person name="Pikina A.P."/>
            <person name="Korzhanova M."/>
            <person name="Belova V."/>
            <person name="Korostin D."/>
        </authorList>
    </citation>
    <scope>NUCLEOTIDE SEQUENCE</scope>
    <source>
        <strain evidence="3">ASD5510</strain>
    </source>
</reference>
<name>A0A9J6QVQ2_9FIRM</name>
<dbReference type="InterPro" id="IPR038157">
    <property type="entry name" value="FeoA_core_dom"/>
</dbReference>
<comment type="caution">
    <text evidence="3">The sequence shown here is derived from an EMBL/GenBank/DDBJ whole genome shotgun (WGS) entry which is preliminary data.</text>
</comment>
<keyword evidence="4" id="KW-1185">Reference proteome</keyword>
<protein>
    <submittedName>
        <fullName evidence="3">Ferrous iron transport protein A</fullName>
    </submittedName>
</protein>
<evidence type="ECO:0000259" key="2">
    <source>
        <dbReference type="SMART" id="SM00899"/>
    </source>
</evidence>
<gene>
    <name evidence="3" type="ORF">OBO34_07945</name>
</gene>
<dbReference type="InterPro" id="IPR007167">
    <property type="entry name" value="Fe-transptr_FeoA-like"/>
</dbReference>
<dbReference type="GO" id="GO:0046914">
    <property type="term" value="F:transition metal ion binding"/>
    <property type="evidence" value="ECO:0007669"/>
    <property type="project" value="InterPro"/>
</dbReference>